<reference evidence="1 2" key="1">
    <citation type="submission" date="2011-04" db="EMBL/GenBank/DDBJ databases">
        <authorList>
            <person name="Muzny D."/>
            <person name="Qin X."/>
            <person name="Deng J."/>
            <person name="Jiang H."/>
            <person name="Liu Y."/>
            <person name="Qu J."/>
            <person name="Song X.-Z."/>
            <person name="Zhang L."/>
            <person name="Thornton R."/>
            <person name="Coyle M."/>
            <person name="Francisco L."/>
            <person name="Jackson L."/>
            <person name="Javaid M."/>
            <person name="Korchina V."/>
            <person name="Kovar C."/>
            <person name="Mata R."/>
            <person name="Mathew T."/>
            <person name="Ngo R."/>
            <person name="Nguyen L."/>
            <person name="Nguyen N."/>
            <person name="Okwuonu G."/>
            <person name="Ongeri F."/>
            <person name="Pham C."/>
            <person name="Simmons D."/>
            <person name="Wilczek-Boney K."/>
            <person name="Hale W."/>
            <person name="Jakkamsetti A."/>
            <person name="Pham P."/>
            <person name="Ruth R."/>
            <person name="San Lucas F."/>
            <person name="Warren J."/>
            <person name="Zhang J."/>
            <person name="Zhao Z."/>
            <person name="Zhou C."/>
            <person name="Zhu D."/>
            <person name="Lee S."/>
            <person name="Bess C."/>
            <person name="Blankenburg K."/>
            <person name="Forbes L."/>
            <person name="Fu Q."/>
            <person name="Gubbala S."/>
            <person name="Hirani K."/>
            <person name="Jayaseelan J.C."/>
            <person name="Lara F."/>
            <person name="Munidasa M."/>
            <person name="Palculict T."/>
            <person name="Patil S."/>
            <person name="Pu L.-L."/>
            <person name="Saada N."/>
            <person name="Tang L."/>
            <person name="Weissenberger G."/>
            <person name="Zhu Y."/>
            <person name="Hemphill L."/>
            <person name="Shang Y."/>
            <person name="Youmans B."/>
            <person name="Ayvaz T."/>
            <person name="Ross M."/>
            <person name="Santibanez J."/>
            <person name="Aqrawi P."/>
            <person name="Gross S."/>
            <person name="Joshi V."/>
            <person name="Fowler G."/>
            <person name="Nazareth L."/>
            <person name="Reid J."/>
            <person name="Worley K."/>
            <person name="Petrosino J."/>
            <person name="Highlander S."/>
            <person name="Gibbs R."/>
        </authorList>
    </citation>
    <scope>NUCLEOTIDE SEQUENCE [LARGE SCALE GENOMIC DNA]</scope>
    <source>
        <strain evidence="1 2">ATCC 23330</strain>
    </source>
</reference>
<gene>
    <name evidence="1" type="ORF">HMPREF0476_0628</name>
</gene>
<comment type="caution">
    <text evidence="1">The sequence shown here is derived from an EMBL/GenBank/DDBJ whole genome shotgun (WGS) entry which is preliminary data.</text>
</comment>
<dbReference type="HOGENOM" id="CLU_3290976_0_0_4"/>
<keyword evidence="2" id="KW-1185">Reference proteome</keyword>
<evidence type="ECO:0000313" key="1">
    <source>
        <dbReference type="EMBL" id="EGK10474.1"/>
    </source>
</evidence>
<proteinExistence type="predicted"/>
<dbReference type="EMBL" id="AFHS01000020">
    <property type="protein sequence ID" value="EGK10474.1"/>
    <property type="molecule type" value="Genomic_DNA"/>
</dbReference>
<name>F5S5Z5_KINKI</name>
<dbReference type="Proteomes" id="UP000004207">
    <property type="component" value="Unassembled WGS sequence"/>
</dbReference>
<sequence length="40" mass="4336">MLSAKINQLQGLYLCTYNAIGTSSDLGYAHRADVITTDCN</sequence>
<protein>
    <submittedName>
        <fullName evidence="1">Uncharacterized protein</fullName>
    </submittedName>
</protein>
<organism evidence="1 2">
    <name type="scientific">Kingella kingae ATCC 23330</name>
    <dbReference type="NCBI Taxonomy" id="887327"/>
    <lineage>
        <taxon>Bacteria</taxon>
        <taxon>Pseudomonadati</taxon>
        <taxon>Pseudomonadota</taxon>
        <taxon>Betaproteobacteria</taxon>
        <taxon>Neisseriales</taxon>
        <taxon>Neisseriaceae</taxon>
        <taxon>Kingella</taxon>
    </lineage>
</organism>
<evidence type="ECO:0000313" key="2">
    <source>
        <dbReference type="Proteomes" id="UP000004207"/>
    </source>
</evidence>
<accession>F5S5Z5</accession>
<dbReference type="AlphaFoldDB" id="F5S5Z5"/>